<evidence type="ECO:0000313" key="2">
    <source>
        <dbReference type="Proteomes" id="UP000621560"/>
    </source>
</evidence>
<dbReference type="EMBL" id="JACXIZ010000026">
    <property type="protein sequence ID" value="MBD2846603.1"/>
    <property type="molecule type" value="Genomic_DNA"/>
</dbReference>
<comment type="caution">
    <text evidence="1">The sequence shown here is derived from an EMBL/GenBank/DDBJ whole genome shotgun (WGS) entry which is preliminary data.</text>
</comment>
<dbReference type="Proteomes" id="UP000621560">
    <property type="component" value="Unassembled WGS sequence"/>
</dbReference>
<keyword evidence="2" id="KW-1185">Reference proteome</keyword>
<protein>
    <submittedName>
        <fullName evidence="1">Uncharacterized protein</fullName>
    </submittedName>
</protein>
<gene>
    <name evidence="1" type="ORF">IDH44_15490</name>
</gene>
<reference evidence="1" key="1">
    <citation type="submission" date="2020-09" db="EMBL/GenBank/DDBJ databases">
        <title>A novel bacterium of genus Paenibacillus, isolated from South China Sea.</title>
        <authorList>
            <person name="Huang H."/>
            <person name="Mo K."/>
            <person name="Hu Y."/>
        </authorList>
    </citation>
    <scope>NUCLEOTIDE SEQUENCE</scope>
    <source>
        <strain evidence="1">IB182496</strain>
    </source>
</reference>
<proteinExistence type="predicted"/>
<name>A0A927GSI6_9BACL</name>
<dbReference type="AlphaFoldDB" id="A0A927GSI6"/>
<dbReference type="RefSeq" id="WP_190919163.1">
    <property type="nucleotide sequence ID" value="NZ_JACXIZ010000026.1"/>
</dbReference>
<evidence type="ECO:0000313" key="1">
    <source>
        <dbReference type="EMBL" id="MBD2846603.1"/>
    </source>
</evidence>
<organism evidence="1 2">
    <name type="scientific">Paenibacillus sabuli</name>
    <dbReference type="NCBI Taxonomy" id="2772509"/>
    <lineage>
        <taxon>Bacteria</taxon>
        <taxon>Bacillati</taxon>
        <taxon>Bacillota</taxon>
        <taxon>Bacilli</taxon>
        <taxon>Bacillales</taxon>
        <taxon>Paenibacillaceae</taxon>
        <taxon>Paenibacillus</taxon>
    </lineage>
</organism>
<accession>A0A927GSI6</accession>
<sequence length="236" mass="25722">MTYDLIIVGATTTALGVAQAVQGRLKTLIVNATEMVAYEFVNTYKQPELYTQGAAYNAQFRELEADVLLGTEVVSVAKSADGGYTLELLGPGGYRTVTGARLVDTTLEREAAAEGKSLNALLIQQQGEPLPALQWPGMELVPETHDHAYTTAILKFDCAPQWDVAEARHRLVEAWLERPEALQSWRMAAIAFCFDERTQAGQWAEGTRYAVLPAAAYARPEESIAAGGELGRSWVS</sequence>